<dbReference type="Pfam" id="PF06541">
    <property type="entry name" value="ABC_trans_CmpB"/>
    <property type="match status" value="1"/>
</dbReference>
<comment type="caution">
    <text evidence="2">The sequence shown here is derived from an EMBL/GenBank/DDBJ whole genome shotgun (WGS) entry which is preliminary data.</text>
</comment>
<keyword evidence="1" id="KW-0472">Membrane</keyword>
<evidence type="ECO:0000313" key="3">
    <source>
        <dbReference type="Proteomes" id="UP000824049"/>
    </source>
</evidence>
<feature type="transmembrane region" description="Helical" evidence="1">
    <location>
        <begin position="33"/>
        <end position="51"/>
    </location>
</feature>
<gene>
    <name evidence="2" type="ORF">H9968_05955</name>
</gene>
<keyword evidence="1" id="KW-1133">Transmembrane helix</keyword>
<proteinExistence type="predicted"/>
<dbReference type="Proteomes" id="UP000824049">
    <property type="component" value="Unassembled WGS sequence"/>
</dbReference>
<keyword evidence="1" id="KW-0812">Transmembrane</keyword>
<dbReference type="InterPro" id="IPR010540">
    <property type="entry name" value="CmpB_TMEM229"/>
</dbReference>
<accession>A0A9D2EL12</accession>
<sequence length="156" mass="18015">MDTNRFIIKILRTAFIICTGGMVYYNIEILFRGYSHISMFFCGGLSFYTIGILNENPKIQPSFLTQMILGTFIITAYEFLTGMVVNLILHLHVWDYSNMPFNLKGQVCLPFMFVWFFLTPVCIVADDVIRYALFQGEKPSYSLFKQSEPGTKRSAR</sequence>
<reference evidence="2" key="1">
    <citation type="journal article" date="2021" name="PeerJ">
        <title>Extensive microbial diversity within the chicken gut microbiome revealed by metagenomics and culture.</title>
        <authorList>
            <person name="Gilroy R."/>
            <person name="Ravi A."/>
            <person name="Getino M."/>
            <person name="Pursley I."/>
            <person name="Horton D.L."/>
            <person name="Alikhan N.F."/>
            <person name="Baker D."/>
            <person name="Gharbi K."/>
            <person name="Hall N."/>
            <person name="Watson M."/>
            <person name="Adriaenssens E.M."/>
            <person name="Foster-Nyarko E."/>
            <person name="Jarju S."/>
            <person name="Secka A."/>
            <person name="Antonio M."/>
            <person name="Oren A."/>
            <person name="Chaudhuri R.R."/>
            <person name="La Ragione R."/>
            <person name="Hildebrand F."/>
            <person name="Pallen M.J."/>
        </authorList>
    </citation>
    <scope>NUCLEOTIDE SEQUENCE</scope>
    <source>
        <strain evidence="2">CHK179-28034</strain>
    </source>
</reference>
<feature type="transmembrane region" description="Helical" evidence="1">
    <location>
        <begin position="63"/>
        <end position="89"/>
    </location>
</feature>
<feature type="transmembrane region" description="Helical" evidence="1">
    <location>
        <begin position="7"/>
        <end position="27"/>
    </location>
</feature>
<evidence type="ECO:0000256" key="1">
    <source>
        <dbReference type="SAM" id="Phobius"/>
    </source>
</evidence>
<feature type="transmembrane region" description="Helical" evidence="1">
    <location>
        <begin position="109"/>
        <end position="129"/>
    </location>
</feature>
<organism evidence="2 3">
    <name type="scientific">Candidatus Anaerobutyricum stercoris</name>
    <dbReference type="NCBI Taxonomy" id="2838457"/>
    <lineage>
        <taxon>Bacteria</taxon>
        <taxon>Bacillati</taxon>
        <taxon>Bacillota</taxon>
        <taxon>Clostridia</taxon>
        <taxon>Lachnospirales</taxon>
        <taxon>Lachnospiraceae</taxon>
        <taxon>Anaerobutyricum</taxon>
    </lineage>
</organism>
<dbReference type="EMBL" id="DXBR01000053">
    <property type="protein sequence ID" value="HIZ39453.1"/>
    <property type="molecule type" value="Genomic_DNA"/>
</dbReference>
<protein>
    <submittedName>
        <fullName evidence="2">ABC transporter permease</fullName>
    </submittedName>
</protein>
<name>A0A9D2EL12_9FIRM</name>
<evidence type="ECO:0000313" key="2">
    <source>
        <dbReference type="EMBL" id="HIZ39453.1"/>
    </source>
</evidence>
<reference evidence="2" key="2">
    <citation type="submission" date="2021-04" db="EMBL/GenBank/DDBJ databases">
        <authorList>
            <person name="Gilroy R."/>
        </authorList>
    </citation>
    <scope>NUCLEOTIDE SEQUENCE</scope>
    <source>
        <strain evidence="2">CHK179-28034</strain>
    </source>
</reference>
<dbReference type="AlphaFoldDB" id="A0A9D2EL12"/>